<evidence type="ECO:0000256" key="1">
    <source>
        <dbReference type="ARBA" id="ARBA00010617"/>
    </source>
</evidence>
<organism evidence="5">
    <name type="scientific">Naegleria gruberi</name>
    <name type="common">Amoeba</name>
    <dbReference type="NCBI Taxonomy" id="5762"/>
    <lineage>
        <taxon>Eukaryota</taxon>
        <taxon>Discoba</taxon>
        <taxon>Heterolobosea</taxon>
        <taxon>Tetramitia</taxon>
        <taxon>Eutetramitia</taxon>
        <taxon>Vahlkampfiidae</taxon>
        <taxon>Naegleria</taxon>
    </lineage>
</organism>
<dbReference type="SUPFAM" id="SSF48264">
    <property type="entry name" value="Cytochrome P450"/>
    <property type="match status" value="2"/>
</dbReference>
<evidence type="ECO:0000256" key="2">
    <source>
        <dbReference type="PIRSR" id="PIRSR602401-1"/>
    </source>
</evidence>
<comment type="similarity">
    <text evidence="1">Belongs to the cytochrome P450 family.</text>
</comment>
<dbReference type="InterPro" id="IPR002401">
    <property type="entry name" value="Cyt_P450_E_grp-I"/>
</dbReference>
<sequence length="545" mass="63911">MSGTGVMILSSFLALMVTYILVTLYKHRKEVQRVSHIPGRNYPFKLLFILFHKNDFFWNDKKQYHNYNEFGPYWRITVGDKTIFHTCKLDHYKEIAITKTKYFEKDEEKFLEIQPCGPTNNVFASRGGESWKRYRSISSVSFTDSKLANYMTPINDIVKNVLTYVENNQKNEINHLDWIRIVLDDKEELPELSRRNFLAAQMVLMIPKTVIITLGRIIPAWLWKDVTDSSELFRTWPEYIKNLVLREKERLVENIENTGQASIDVDRDNFITQLLKYESPEYGKLSLDEVVSNTHIVLLAGSRTTGISSSWLIFFLAKHPQYQQKVFEEIQDFVNSSSFETRDSSSSLNLTLKDIDNNFEYLKMAMNETLRLQALERNRNGEAWKRYDRAYSASSTLLLLSKENPVPANLRKTVKDIVLEDGILLPKNLQVLTFHGLNNYDKKIWGEDADEFRPDRFTEYNKRIKEDNSLNNRFEFVPFFIGGRRCIGYKLAESQMIDYAANLVWNYEMSLSDEMQRTPIIERHAIAVEPSTPLMVRFKPRVLHQ</sequence>
<dbReference type="GO" id="GO:0016705">
    <property type="term" value="F:oxidoreductase activity, acting on paired donors, with incorporation or reduction of molecular oxygen"/>
    <property type="evidence" value="ECO:0007669"/>
    <property type="project" value="InterPro"/>
</dbReference>
<dbReference type="PANTHER" id="PTHR24305">
    <property type="entry name" value="CYTOCHROME P450"/>
    <property type="match status" value="1"/>
</dbReference>
<keyword evidence="3" id="KW-1133">Transmembrane helix</keyword>
<proteinExistence type="inferred from homology"/>
<dbReference type="eggNOG" id="KOG0158">
    <property type="taxonomic scope" value="Eukaryota"/>
</dbReference>
<reference evidence="4 5" key="1">
    <citation type="journal article" date="2010" name="Cell">
        <title>The genome of Naegleria gruberi illuminates early eukaryotic versatility.</title>
        <authorList>
            <person name="Fritz-Laylin L.K."/>
            <person name="Prochnik S.E."/>
            <person name="Ginger M.L."/>
            <person name="Dacks J.B."/>
            <person name="Carpenter M.L."/>
            <person name="Field M.C."/>
            <person name="Kuo A."/>
            <person name="Paredez A."/>
            <person name="Chapman J."/>
            <person name="Pham J."/>
            <person name="Shu S."/>
            <person name="Neupane R."/>
            <person name="Cipriano M."/>
            <person name="Mancuso J."/>
            <person name="Tu H."/>
            <person name="Salamov A."/>
            <person name="Lindquist E."/>
            <person name="Shapiro H."/>
            <person name="Lucas S."/>
            <person name="Grigoriev I.V."/>
            <person name="Cande W.Z."/>
            <person name="Fulton C."/>
            <person name="Rokhsar D.S."/>
            <person name="Dawson S.C."/>
        </authorList>
    </citation>
    <scope>NUCLEOTIDE SEQUENCE [LARGE SCALE GENOMIC DNA]</scope>
    <source>
        <strain evidence="4 5">NEG-M</strain>
    </source>
</reference>
<dbReference type="STRING" id="5762.D2VRU8"/>
<dbReference type="InterPro" id="IPR001128">
    <property type="entry name" value="Cyt_P450"/>
</dbReference>
<dbReference type="KEGG" id="ngr:NAEGRDRAFT_71710"/>
<keyword evidence="2" id="KW-0479">Metal-binding</keyword>
<dbReference type="AlphaFoldDB" id="D2VRU8"/>
<dbReference type="InParanoid" id="D2VRU8"/>
<accession>D2VRU8</accession>
<dbReference type="EMBL" id="GG738892">
    <property type="protein sequence ID" value="EFC40527.1"/>
    <property type="molecule type" value="Genomic_DNA"/>
</dbReference>
<keyword evidence="5" id="KW-1185">Reference proteome</keyword>
<dbReference type="PRINTS" id="PR00463">
    <property type="entry name" value="EP450I"/>
</dbReference>
<dbReference type="Proteomes" id="UP000006671">
    <property type="component" value="Unassembled WGS sequence"/>
</dbReference>
<dbReference type="InterPro" id="IPR036396">
    <property type="entry name" value="Cyt_P450_sf"/>
</dbReference>
<dbReference type="GO" id="GO:0004497">
    <property type="term" value="F:monooxygenase activity"/>
    <property type="evidence" value="ECO:0007669"/>
    <property type="project" value="InterPro"/>
</dbReference>
<feature type="binding site" description="axial binding residue" evidence="2">
    <location>
        <position position="486"/>
    </location>
    <ligand>
        <name>heme</name>
        <dbReference type="ChEBI" id="CHEBI:30413"/>
    </ligand>
    <ligandPart>
        <name>Fe</name>
        <dbReference type="ChEBI" id="CHEBI:18248"/>
    </ligandPart>
</feature>
<protein>
    <submittedName>
        <fullName evidence="4">Predicted protein</fullName>
    </submittedName>
</protein>
<gene>
    <name evidence="4" type="ORF">NAEGRDRAFT_71710</name>
</gene>
<dbReference type="Gene3D" id="1.10.630.10">
    <property type="entry name" value="Cytochrome P450"/>
    <property type="match status" value="1"/>
</dbReference>
<keyword evidence="3" id="KW-0472">Membrane</keyword>
<dbReference type="PRINTS" id="PR00385">
    <property type="entry name" value="P450"/>
</dbReference>
<keyword evidence="2" id="KW-0349">Heme</keyword>
<dbReference type="GO" id="GO:0005506">
    <property type="term" value="F:iron ion binding"/>
    <property type="evidence" value="ECO:0007669"/>
    <property type="project" value="InterPro"/>
</dbReference>
<keyword evidence="3" id="KW-0812">Transmembrane</keyword>
<dbReference type="Pfam" id="PF00067">
    <property type="entry name" value="p450"/>
    <property type="match status" value="2"/>
</dbReference>
<feature type="transmembrane region" description="Helical" evidence="3">
    <location>
        <begin position="6"/>
        <end position="25"/>
    </location>
</feature>
<dbReference type="VEuPathDB" id="AmoebaDB:NAEGRDRAFT_71710"/>
<dbReference type="RefSeq" id="XP_002673271.1">
    <property type="nucleotide sequence ID" value="XM_002673225.1"/>
</dbReference>
<evidence type="ECO:0000256" key="3">
    <source>
        <dbReference type="SAM" id="Phobius"/>
    </source>
</evidence>
<comment type="cofactor">
    <cofactor evidence="2">
        <name>heme</name>
        <dbReference type="ChEBI" id="CHEBI:30413"/>
    </cofactor>
</comment>
<dbReference type="InterPro" id="IPR050121">
    <property type="entry name" value="Cytochrome_P450_monoxygenase"/>
</dbReference>
<dbReference type="GeneID" id="8854418"/>
<evidence type="ECO:0000313" key="4">
    <source>
        <dbReference type="EMBL" id="EFC40527.1"/>
    </source>
</evidence>
<dbReference type="PANTHER" id="PTHR24305:SF166">
    <property type="entry name" value="CYTOCHROME P450 12A4, MITOCHONDRIAL-RELATED"/>
    <property type="match status" value="1"/>
</dbReference>
<keyword evidence="2" id="KW-0408">Iron</keyword>
<name>D2VRU8_NAEGR</name>
<evidence type="ECO:0000313" key="5">
    <source>
        <dbReference type="Proteomes" id="UP000006671"/>
    </source>
</evidence>
<dbReference type="OrthoDB" id="1470350at2759"/>
<dbReference type="GO" id="GO:0020037">
    <property type="term" value="F:heme binding"/>
    <property type="evidence" value="ECO:0007669"/>
    <property type="project" value="InterPro"/>
</dbReference>
<dbReference type="CDD" id="cd00302">
    <property type="entry name" value="cytochrome_P450"/>
    <property type="match status" value="1"/>
</dbReference>